<name>A0A7K3TED2_9BIFI</name>
<keyword evidence="3" id="KW-0472">Membrane</keyword>
<evidence type="ECO:0000256" key="2">
    <source>
        <dbReference type="PIRSR" id="PIRSR605754-1"/>
    </source>
</evidence>
<dbReference type="SUPFAM" id="SSF63817">
    <property type="entry name" value="Sortase"/>
    <property type="match status" value="1"/>
</dbReference>
<keyword evidence="1" id="KW-0378">Hydrolase</keyword>
<dbReference type="GO" id="GO:0016787">
    <property type="term" value="F:hydrolase activity"/>
    <property type="evidence" value="ECO:0007669"/>
    <property type="project" value="UniProtKB-KW"/>
</dbReference>
<feature type="transmembrane region" description="Helical" evidence="3">
    <location>
        <begin position="31"/>
        <end position="53"/>
    </location>
</feature>
<comment type="caution">
    <text evidence="4">The sequence shown here is derived from an EMBL/GenBank/DDBJ whole genome shotgun (WGS) entry which is preliminary data.</text>
</comment>
<accession>A0A7K3TED2</accession>
<feature type="active site" description="Proton donor/acceptor" evidence="2">
    <location>
        <position position="153"/>
    </location>
</feature>
<feature type="transmembrane region" description="Helical" evidence="3">
    <location>
        <begin position="278"/>
        <end position="300"/>
    </location>
</feature>
<dbReference type="NCBIfam" id="NF033747">
    <property type="entry name" value="class_E_sortase"/>
    <property type="match status" value="1"/>
</dbReference>
<evidence type="ECO:0000313" key="5">
    <source>
        <dbReference type="Proteomes" id="UP000469943"/>
    </source>
</evidence>
<dbReference type="InterPro" id="IPR023365">
    <property type="entry name" value="Sortase_dom-sf"/>
</dbReference>
<keyword evidence="3" id="KW-1133">Transmembrane helix</keyword>
<dbReference type="Pfam" id="PF04203">
    <property type="entry name" value="Sortase"/>
    <property type="match status" value="1"/>
</dbReference>
<dbReference type="InterPro" id="IPR053465">
    <property type="entry name" value="Sortase_Class_E"/>
</dbReference>
<evidence type="ECO:0000313" key="4">
    <source>
        <dbReference type="EMBL" id="NEG72746.1"/>
    </source>
</evidence>
<dbReference type="Gene3D" id="2.40.260.10">
    <property type="entry name" value="Sortase"/>
    <property type="match status" value="1"/>
</dbReference>
<sequence length="373" mass="41387">MNQNGGFGSDRRQGGSATTARRGWLWQALGIVAELLLTAAAICALYIVWQMWWTGVQAEHTQMETRQSVNWSSPANGDTTKIAKAQQGEPPVEPESANEGDLIATVYIPRFGQNWERNLVQGTTLTQLNKHGLGHYDDTQWPGQVGNFAIAGHRNGYGQPLGDVDKLQDGDAIVIRTQHYWYVYQYTSHEIVLPTEVRVIASNPQDPGATPTKRMITMTTCEPKYSDPIYRWISYGELKYWAKVDDGTPQELATSDASGGVAFTNNQDASPVAQLDSLIPVIQIAAIAYAVLFLAALAAWRFPVLRAIRAGERRRPDASIYGWLLRHQPGVLPIRALLLVLLMFIASAALFQWAFPWAAANIPYLQQMSNFTV</sequence>
<dbReference type="InterPro" id="IPR005754">
    <property type="entry name" value="Sortase"/>
</dbReference>
<dbReference type="Proteomes" id="UP000469943">
    <property type="component" value="Unassembled WGS sequence"/>
</dbReference>
<reference evidence="4 5" key="1">
    <citation type="submission" date="2019-10" db="EMBL/GenBank/DDBJ databases">
        <title>Bifidobacterium from non-human primates.</title>
        <authorList>
            <person name="Modesto M."/>
        </authorList>
    </citation>
    <scope>NUCLEOTIDE SEQUENCE [LARGE SCALE GENOMIC DNA]</scope>
    <source>
        <strain evidence="4 5">TREM</strain>
    </source>
</reference>
<dbReference type="OrthoDB" id="5242879at2"/>
<dbReference type="EMBL" id="WHZX01000015">
    <property type="protein sequence ID" value="NEG72746.1"/>
    <property type="molecule type" value="Genomic_DNA"/>
</dbReference>
<proteinExistence type="predicted"/>
<evidence type="ECO:0000256" key="1">
    <source>
        <dbReference type="ARBA" id="ARBA00022801"/>
    </source>
</evidence>
<feature type="active site" description="Acyl-thioester intermediate" evidence="2">
    <location>
        <position position="221"/>
    </location>
</feature>
<dbReference type="AlphaFoldDB" id="A0A7K3TED2"/>
<dbReference type="CDD" id="cd05830">
    <property type="entry name" value="Sortase_E"/>
    <property type="match status" value="1"/>
</dbReference>
<evidence type="ECO:0000256" key="3">
    <source>
        <dbReference type="SAM" id="Phobius"/>
    </source>
</evidence>
<gene>
    <name evidence="4" type="ORF">GFD24_11140</name>
</gene>
<keyword evidence="3" id="KW-0812">Transmembrane</keyword>
<dbReference type="InterPro" id="IPR042003">
    <property type="entry name" value="Sortase_E"/>
</dbReference>
<organism evidence="4 5">
    <name type="scientific">Bifidobacterium ramosum</name>
    <dbReference type="NCBI Taxonomy" id="1798158"/>
    <lineage>
        <taxon>Bacteria</taxon>
        <taxon>Bacillati</taxon>
        <taxon>Actinomycetota</taxon>
        <taxon>Actinomycetes</taxon>
        <taxon>Bifidobacteriales</taxon>
        <taxon>Bifidobacteriaceae</taxon>
        <taxon>Bifidobacterium</taxon>
    </lineage>
</organism>
<protein>
    <submittedName>
        <fullName evidence="4">Class E sortase</fullName>
    </submittedName>
</protein>
<feature type="transmembrane region" description="Helical" evidence="3">
    <location>
        <begin position="336"/>
        <end position="355"/>
    </location>
</feature>